<comment type="similarity">
    <text evidence="1">Belongs to the peroxin-13 family.</text>
</comment>
<evidence type="ECO:0000259" key="16">
    <source>
        <dbReference type="PROSITE" id="PS50002"/>
    </source>
</evidence>
<evidence type="ECO:0000313" key="18">
    <source>
        <dbReference type="Proteomes" id="UP000050794"/>
    </source>
</evidence>
<evidence type="ECO:0000256" key="6">
    <source>
        <dbReference type="ARBA" id="ARBA00022989"/>
    </source>
</evidence>
<keyword evidence="8 15" id="KW-0472">Membrane</keyword>
<feature type="transmembrane region" description="Helical" evidence="15">
    <location>
        <begin position="192"/>
        <end position="214"/>
    </location>
</feature>
<evidence type="ECO:0000256" key="1">
    <source>
        <dbReference type="ARBA" id="ARBA00006033"/>
    </source>
</evidence>
<dbReference type="InterPro" id="IPR001452">
    <property type="entry name" value="SH3_domain"/>
</dbReference>
<keyword evidence="9" id="KW-0576">Peroxisome</keyword>
<evidence type="ECO:0000256" key="13">
    <source>
        <dbReference type="PROSITE-ProRule" id="PRU00192"/>
    </source>
</evidence>
<dbReference type="GO" id="GO:1990429">
    <property type="term" value="C:peroxisomal importomer complex"/>
    <property type="evidence" value="ECO:0007669"/>
    <property type="project" value="TreeGrafter"/>
</dbReference>
<keyword evidence="3" id="KW-0813">Transport</keyword>
<keyword evidence="5" id="KW-0653">Protein transport</keyword>
<evidence type="ECO:0000256" key="14">
    <source>
        <dbReference type="SAM" id="MobiDB-lite"/>
    </source>
</evidence>
<evidence type="ECO:0000256" key="15">
    <source>
        <dbReference type="SAM" id="Phobius"/>
    </source>
</evidence>
<name>A0A183UDG4_TOXCA</name>
<reference evidence="19" key="1">
    <citation type="submission" date="2016-06" db="UniProtKB">
        <authorList>
            <consortium name="WormBaseParasite"/>
        </authorList>
    </citation>
    <scope>IDENTIFICATION</scope>
</reference>
<evidence type="ECO:0000256" key="12">
    <source>
        <dbReference type="ARBA" id="ARBA00046271"/>
    </source>
</evidence>
<dbReference type="Proteomes" id="UP000050794">
    <property type="component" value="Unassembled WGS sequence"/>
</dbReference>
<dbReference type="GO" id="GO:0005778">
    <property type="term" value="C:peroxisomal membrane"/>
    <property type="evidence" value="ECO:0007669"/>
    <property type="project" value="UniProtKB-SubCell"/>
</dbReference>
<keyword evidence="7" id="KW-0811">Translocation</keyword>
<dbReference type="Gene3D" id="2.30.30.40">
    <property type="entry name" value="SH3 Domains"/>
    <property type="match status" value="1"/>
</dbReference>
<feature type="region of interest" description="Disordered" evidence="14">
    <location>
        <begin position="1"/>
        <end position="23"/>
    </location>
</feature>
<keyword evidence="4 15" id="KW-0812">Transmembrane</keyword>
<evidence type="ECO:0000256" key="11">
    <source>
        <dbReference type="ARBA" id="ARBA00034535"/>
    </source>
</evidence>
<dbReference type="Pfam" id="PF00018">
    <property type="entry name" value="SH3_1"/>
    <property type="match status" value="1"/>
</dbReference>
<evidence type="ECO:0000256" key="2">
    <source>
        <dbReference type="ARBA" id="ARBA00022443"/>
    </source>
</evidence>
<evidence type="ECO:0000313" key="17">
    <source>
        <dbReference type="EMBL" id="VDM37855.1"/>
    </source>
</evidence>
<proteinExistence type="inferred from homology"/>
<dbReference type="AlphaFoldDB" id="A0A183UDG4"/>
<dbReference type="SUPFAM" id="SSF50044">
    <property type="entry name" value="SH3-domain"/>
    <property type="match status" value="1"/>
</dbReference>
<feature type="compositionally biased region" description="Pro residues" evidence="14">
    <location>
        <begin position="8"/>
        <end position="19"/>
    </location>
</feature>
<dbReference type="InterPro" id="IPR007223">
    <property type="entry name" value="Peroxin-13_N"/>
</dbReference>
<keyword evidence="6 15" id="KW-1133">Transmembrane helix</keyword>
<accession>A0A183UDG4</accession>
<dbReference type="InterPro" id="IPR036028">
    <property type="entry name" value="SH3-like_dom_sf"/>
</dbReference>
<sequence>MSGRAGDRPPPVPPRPPIPGEVMQHSIVGGPMNPYGMAYGYGPPYGASPYTTTTMYGNYGYGAPMDSVFARLAEESSRGVFQSIGTFVTAVTSVANMLSSTQNAIYTSFRAIIDVVEQFSRLKSQFISVVVTFSIFRWLKRVWHWILMMLRFKSANYFTAEMAWQDANVAPTGADWLASQDAVGKSINYSAMLFWLLALGGPFLIYICISMLVASVEESRKWATGSGEHYSAMVGPAQKAEEFLNEALYDFTGQSERELSFRVGQTLHIAPKHKQPPVRGWLLASSEDGERVGLVPMNYVKVMSRKSFSPTSNRRSYFESAYENAFVPPS</sequence>
<organism evidence="18 19">
    <name type="scientific">Toxocara canis</name>
    <name type="common">Canine roundworm</name>
    <dbReference type="NCBI Taxonomy" id="6265"/>
    <lineage>
        <taxon>Eukaryota</taxon>
        <taxon>Metazoa</taxon>
        <taxon>Ecdysozoa</taxon>
        <taxon>Nematoda</taxon>
        <taxon>Chromadorea</taxon>
        <taxon>Rhabditida</taxon>
        <taxon>Spirurina</taxon>
        <taxon>Ascaridomorpha</taxon>
        <taxon>Ascaridoidea</taxon>
        <taxon>Toxocaridae</taxon>
        <taxon>Toxocara</taxon>
    </lineage>
</organism>
<dbReference type="PANTHER" id="PTHR19332:SF1">
    <property type="entry name" value="PEROXISOMAL MEMBRANE PROTEIN PEX13"/>
    <property type="match status" value="1"/>
</dbReference>
<keyword evidence="18" id="KW-1185">Reference proteome</keyword>
<evidence type="ECO:0000256" key="5">
    <source>
        <dbReference type="ARBA" id="ARBA00022927"/>
    </source>
</evidence>
<comment type="subcellular location">
    <subcellularLocation>
        <location evidence="12">Peroxisome membrane</location>
    </subcellularLocation>
</comment>
<evidence type="ECO:0000256" key="10">
    <source>
        <dbReference type="ARBA" id="ARBA00029693"/>
    </source>
</evidence>
<evidence type="ECO:0000256" key="9">
    <source>
        <dbReference type="ARBA" id="ARBA00023140"/>
    </source>
</evidence>
<dbReference type="SMART" id="SM00326">
    <property type="entry name" value="SH3"/>
    <property type="match status" value="1"/>
</dbReference>
<keyword evidence="2 13" id="KW-0728">SH3 domain</keyword>
<dbReference type="PANTHER" id="PTHR19332">
    <property type="entry name" value="PEROXISOMAL MEMBRANE PROTEIN PEX13"/>
    <property type="match status" value="1"/>
</dbReference>
<evidence type="ECO:0000256" key="7">
    <source>
        <dbReference type="ARBA" id="ARBA00023010"/>
    </source>
</evidence>
<dbReference type="WBParaSite" id="TCNE_0000653401-mRNA-1">
    <property type="protein sequence ID" value="TCNE_0000653401-mRNA-1"/>
    <property type="gene ID" value="TCNE_0000653401"/>
</dbReference>
<protein>
    <recommendedName>
        <fullName evidence="11">Peroxisomal membrane protein PEX13</fullName>
    </recommendedName>
    <alternativeName>
        <fullName evidence="10">Peroxin-13</fullName>
    </alternativeName>
</protein>
<dbReference type="CDD" id="cd11864">
    <property type="entry name" value="SH3_PEX13_eumet"/>
    <property type="match status" value="1"/>
</dbReference>
<dbReference type="EMBL" id="UYWY01019509">
    <property type="protein sequence ID" value="VDM37855.1"/>
    <property type="molecule type" value="Genomic_DNA"/>
</dbReference>
<reference evidence="17 18" key="2">
    <citation type="submission" date="2018-11" db="EMBL/GenBank/DDBJ databases">
        <authorList>
            <consortium name="Pathogen Informatics"/>
        </authorList>
    </citation>
    <scope>NUCLEOTIDE SEQUENCE [LARGE SCALE GENOMIC DNA]</scope>
</reference>
<evidence type="ECO:0000256" key="8">
    <source>
        <dbReference type="ARBA" id="ARBA00023136"/>
    </source>
</evidence>
<evidence type="ECO:0000256" key="4">
    <source>
        <dbReference type="ARBA" id="ARBA00022692"/>
    </source>
</evidence>
<gene>
    <name evidence="17" type="ORF">TCNE_LOCUS6534</name>
</gene>
<dbReference type="PROSITE" id="PS50002">
    <property type="entry name" value="SH3"/>
    <property type="match status" value="1"/>
</dbReference>
<dbReference type="Pfam" id="PF04088">
    <property type="entry name" value="Peroxin-13_N"/>
    <property type="match status" value="1"/>
</dbReference>
<feature type="domain" description="SH3" evidence="16">
    <location>
        <begin position="240"/>
        <end position="305"/>
    </location>
</feature>
<dbReference type="GO" id="GO:0016560">
    <property type="term" value="P:protein import into peroxisome matrix, docking"/>
    <property type="evidence" value="ECO:0007669"/>
    <property type="project" value="InterPro"/>
</dbReference>
<evidence type="ECO:0000313" key="19">
    <source>
        <dbReference type="WBParaSite" id="TCNE_0000653401-mRNA-1"/>
    </source>
</evidence>
<dbReference type="InterPro" id="IPR035463">
    <property type="entry name" value="Pex13"/>
</dbReference>
<evidence type="ECO:0000256" key="3">
    <source>
        <dbReference type="ARBA" id="ARBA00022448"/>
    </source>
</evidence>